<dbReference type="EMBL" id="JAUTIX010000009">
    <property type="protein sequence ID" value="MDP0400429.1"/>
    <property type="molecule type" value="Genomic_DNA"/>
</dbReference>
<dbReference type="Proteomes" id="UP001178281">
    <property type="component" value="Unassembled WGS sequence"/>
</dbReference>
<evidence type="ECO:0000256" key="1">
    <source>
        <dbReference type="ARBA" id="ARBA00006484"/>
    </source>
</evidence>
<dbReference type="InterPro" id="IPR020904">
    <property type="entry name" value="Sc_DH/Rdtase_CS"/>
</dbReference>
<dbReference type="RefSeq" id="WP_220658184.1">
    <property type="nucleotide sequence ID" value="NZ_BAAAII010000013.1"/>
</dbReference>
<dbReference type="Gene3D" id="3.40.50.720">
    <property type="entry name" value="NAD(P)-binding Rossmann-like Domain"/>
    <property type="match status" value="1"/>
</dbReference>
<proteinExistence type="inferred from homology"/>
<name>A0AA90NT58_9ACTN</name>
<dbReference type="AlphaFoldDB" id="A0AA90NT58"/>
<dbReference type="PANTHER" id="PTHR42901">
    <property type="entry name" value="ALCOHOL DEHYDROGENASE"/>
    <property type="match status" value="1"/>
</dbReference>
<dbReference type="Pfam" id="PF00106">
    <property type="entry name" value="adh_short"/>
    <property type="match status" value="1"/>
</dbReference>
<dbReference type="PRINTS" id="PR00080">
    <property type="entry name" value="SDRFAMILY"/>
</dbReference>
<evidence type="ECO:0000313" key="5">
    <source>
        <dbReference type="Proteomes" id="UP001178281"/>
    </source>
</evidence>
<protein>
    <submittedName>
        <fullName evidence="4">SDR family NAD(P)-dependent oxidoreductase</fullName>
    </submittedName>
</protein>
<evidence type="ECO:0000256" key="3">
    <source>
        <dbReference type="RuleBase" id="RU000363"/>
    </source>
</evidence>
<comment type="caution">
    <text evidence="4">The sequence shown here is derived from an EMBL/GenBank/DDBJ whole genome shotgun (WGS) entry which is preliminary data.</text>
</comment>
<keyword evidence="2" id="KW-0560">Oxidoreductase</keyword>
<dbReference type="PRINTS" id="PR00081">
    <property type="entry name" value="GDHRDH"/>
</dbReference>
<dbReference type="SUPFAM" id="SSF51735">
    <property type="entry name" value="NAD(P)-binding Rossmann-fold domains"/>
    <property type="match status" value="1"/>
</dbReference>
<reference evidence="4" key="1">
    <citation type="submission" date="2023-08" db="EMBL/GenBank/DDBJ databases">
        <title>The draft genome of Tsukamurella strandjordii strain 050030.</title>
        <authorList>
            <person name="Zhao F."/>
            <person name="Feng Y."/>
            <person name="Zong Z."/>
        </authorList>
    </citation>
    <scope>NUCLEOTIDE SEQUENCE</scope>
    <source>
        <strain evidence="4">050030</strain>
    </source>
</reference>
<dbReference type="InterPro" id="IPR036291">
    <property type="entry name" value="NAD(P)-bd_dom_sf"/>
</dbReference>
<accession>A0AA90NT58</accession>
<keyword evidence="5" id="KW-1185">Reference proteome</keyword>
<sequence length="251" mass="26993">MSEVAVVTGASSGIGAATARHLVRAGFDVVIGARRVERLEDLKRQLEAEFPERIVTALPLDVTDVDSVQAFTDAIPAVDVLVNNAGGAIGTETIDAAKEEDWLRMYDINVLSILRVTQRLLPTLRQSPSASVVTIGSIAAHEAYATGAGYNAAKFGARAVTRALRLELKGEPIRVIEIDPGLVETEFSVVRLRGDVDGAAKVYEGVDNLHADDIADAVTWAVTRPPHVNIDNITILARDQVSAREVHRRTV</sequence>
<dbReference type="GO" id="GO:0016616">
    <property type="term" value="F:oxidoreductase activity, acting on the CH-OH group of donors, NAD or NADP as acceptor"/>
    <property type="evidence" value="ECO:0007669"/>
    <property type="project" value="UniProtKB-ARBA"/>
</dbReference>
<dbReference type="InterPro" id="IPR002347">
    <property type="entry name" value="SDR_fam"/>
</dbReference>
<evidence type="ECO:0000256" key="2">
    <source>
        <dbReference type="ARBA" id="ARBA00023002"/>
    </source>
</evidence>
<organism evidence="4 5">
    <name type="scientific">Tsukamurella strandjordii</name>
    <dbReference type="NCBI Taxonomy" id="147577"/>
    <lineage>
        <taxon>Bacteria</taxon>
        <taxon>Bacillati</taxon>
        <taxon>Actinomycetota</taxon>
        <taxon>Actinomycetes</taxon>
        <taxon>Mycobacteriales</taxon>
        <taxon>Tsukamurellaceae</taxon>
        <taxon>Tsukamurella</taxon>
    </lineage>
</organism>
<gene>
    <name evidence="4" type="ORF">Q7X28_21125</name>
</gene>
<dbReference type="PANTHER" id="PTHR42901:SF1">
    <property type="entry name" value="ALCOHOL DEHYDROGENASE"/>
    <property type="match status" value="1"/>
</dbReference>
<evidence type="ECO:0000313" key="4">
    <source>
        <dbReference type="EMBL" id="MDP0400429.1"/>
    </source>
</evidence>
<comment type="similarity">
    <text evidence="1 3">Belongs to the short-chain dehydrogenases/reductases (SDR) family.</text>
</comment>
<dbReference type="PROSITE" id="PS00061">
    <property type="entry name" value="ADH_SHORT"/>
    <property type="match status" value="1"/>
</dbReference>
<dbReference type="FunFam" id="3.40.50.720:FF:000047">
    <property type="entry name" value="NADP-dependent L-serine/L-allo-threonine dehydrogenase"/>
    <property type="match status" value="1"/>
</dbReference>